<organism evidence="11 12">
    <name type="scientific">Furculomyces boomerangus</name>
    <dbReference type="NCBI Taxonomy" id="61424"/>
    <lineage>
        <taxon>Eukaryota</taxon>
        <taxon>Fungi</taxon>
        <taxon>Fungi incertae sedis</taxon>
        <taxon>Zoopagomycota</taxon>
        <taxon>Kickxellomycotina</taxon>
        <taxon>Harpellomycetes</taxon>
        <taxon>Harpellales</taxon>
        <taxon>Harpellaceae</taxon>
        <taxon>Furculomyces</taxon>
    </lineage>
</organism>
<feature type="compositionally biased region" description="Polar residues" evidence="9">
    <location>
        <begin position="722"/>
        <end position="736"/>
    </location>
</feature>
<evidence type="ECO:0000256" key="9">
    <source>
        <dbReference type="SAM" id="MobiDB-lite"/>
    </source>
</evidence>
<dbReference type="PROSITE" id="PS50082">
    <property type="entry name" value="WD_REPEATS_2"/>
    <property type="match status" value="4"/>
</dbReference>
<feature type="repeat" description="WD" evidence="8">
    <location>
        <begin position="536"/>
        <end position="571"/>
    </location>
</feature>
<reference evidence="11 12" key="1">
    <citation type="journal article" date="2018" name="MBio">
        <title>Comparative Genomics Reveals the Core Gene Toolbox for the Fungus-Insect Symbiosis.</title>
        <authorList>
            <person name="Wang Y."/>
            <person name="Stata M."/>
            <person name="Wang W."/>
            <person name="Stajich J.E."/>
            <person name="White M.M."/>
            <person name="Moncalvo J.M."/>
        </authorList>
    </citation>
    <scope>NUCLEOTIDE SEQUENCE [LARGE SCALE GENOMIC DNA]</scope>
    <source>
        <strain evidence="11 12">AUS-77-4</strain>
    </source>
</reference>
<feature type="repeat" description="WD" evidence="8">
    <location>
        <begin position="620"/>
        <end position="661"/>
    </location>
</feature>
<proteinExistence type="inferred from homology"/>
<evidence type="ECO:0000256" key="6">
    <source>
        <dbReference type="ARBA" id="ARBA00023163"/>
    </source>
</evidence>
<evidence type="ECO:0000256" key="5">
    <source>
        <dbReference type="ARBA" id="ARBA00023015"/>
    </source>
</evidence>
<dbReference type="SUPFAM" id="SSF50978">
    <property type="entry name" value="WD40 repeat-like"/>
    <property type="match status" value="1"/>
</dbReference>
<dbReference type="InterPro" id="IPR007582">
    <property type="entry name" value="TFIID_NTD2"/>
</dbReference>
<feature type="region of interest" description="Disordered" evidence="9">
    <location>
        <begin position="1"/>
        <end position="46"/>
    </location>
</feature>
<dbReference type="InterPro" id="IPR020472">
    <property type="entry name" value="WD40_PAC1"/>
</dbReference>
<name>A0A2T9Z3T9_9FUNG</name>
<dbReference type="OrthoDB" id="10266330at2759"/>
<evidence type="ECO:0000256" key="8">
    <source>
        <dbReference type="PROSITE-ProRule" id="PRU00221"/>
    </source>
</evidence>
<evidence type="ECO:0000313" key="11">
    <source>
        <dbReference type="EMBL" id="PVU99229.1"/>
    </source>
</evidence>
<evidence type="ECO:0000256" key="2">
    <source>
        <dbReference type="ARBA" id="ARBA00009435"/>
    </source>
</evidence>
<keyword evidence="4" id="KW-0677">Repeat</keyword>
<dbReference type="InterPro" id="IPR019775">
    <property type="entry name" value="WD40_repeat_CS"/>
</dbReference>
<gene>
    <name evidence="11" type="ORF">BB559_000898</name>
</gene>
<keyword evidence="7" id="KW-0539">Nucleus</keyword>
<feature type="repeat" description="WD" evidence="8">
    <location>
        <begin position="578"/>
        <end position="610"/>
    </location>
</feature>
<dbReference type="PANTHER" id="PTHR19879:SF1">
    <property type="entry name" value="CANNONBALL-RELATED"/>
    <property type="match status" value="1"/>
</dbReference>
<dbReference type="Pfam" id="PF08513">
    <property type="entry name" value="LisH"/>
    <property type="match status" value="1"/>
</dbReference>
<feature type="repeat" description="WD" evidence="8">
    <location>
        <begin position="764"/>
        <end position="797"/>
    </location>
</feature>
<dbReference type="SMART" id="SM00320">
    <property type="entry name" value="WD40"/>
    <property type="match status" value="6"/>
</dbReference>
<evidence type="ECO:0000259" key="10">
    <source>
        <dbReference type="Pfam" id="PF04494"/>
    </source>
</evidence>
<dbReference type="SMART" id="SM00667">
    <property type="entry name" value="LisH"/>
    <property type="match status" value="1"/>
</dbReference>
<protein>
    <recommendedName>
        <fullName evidence="10">TFIID subunit TAF5 NTD2 domain-containing protein</fullName>
    </recommendedName>
</protein>
<accession>A0A2T9Z3T9</accession>
<dbReference type="PROSITE" id="PS00678">
    <property type="entry name" value="WD_REPEATS_1"/>
    <property type="match status" value="3"/>
</dbReference>
<dbReference type="EMBL" id="MBFT01000048">
    <property type="protein sequence ID" value="PVU99229.1"/>
    <property type="molecule type" value="Genomic_DNA"/>
</dbReference>
<keyword evidence="5" id="KW-0805">Transcription regulation</keyword>
<dbReference type="PRINTS" id="PR00320">
    <property type="entry name" value="GPROTEINBRPT"/>
</dbReference>
<dbReference type="GO" id="GO:0006367">
    <property type="term" value="P:transcription initiation at RNA polymerase II promoter"/>
    <property type="evidence" value="ECO:0007669"/>
    <property type="project" value="TreeGrafter"/>
</dbReference>
<evidence type="ECO:0000256" key="3">
    <source>
        <dbReference type="ARBA" id="ARBA00022574"/>
    </source>
</evidence>
<evidence type="ECO:0000256" key="4">
    <source>
        <dbReference type="ARBA" id="ARBA00022737"/>
    </source>
</evidence>
<comment type="caution">
    <text evidence="11">The sequence shown here is derived from an EMBL/GenBank/DDBJ whole genome shotgun (WGS) entry which is preliminary data.</text>
</comment>
<sequence>MEKANLDPKTQKLQNPEIKKMETTHSKTHSGSLNPQSGKQKGKSKKQIDRLILQYLKTKGYNEAEESFKREVLSLTTDPSQISTDSETEYTTGSSSESDDNDAGGVKRAKSVGNFLGASNKESGDGNAFNSSLKSVDSESLVGKRGLIDQNSQNANKKKRKTKIKDIIIKELLEKAVEGSSVTHILDLFKKDKNNRANMYESNFSKLLAWIDSSLDVYKPDLFSVSYPIFVHCFLNLMKDGLTERGLEFFDRFKKHYVDMYNDQILKLETITLPHHIYENELSKSFISCRYSVNMSVSAIELLLIYLETNNLVLLINIINSNLNIGISSSSAKSSGQEDNQRNVGLTGFNLGNINDMNNKTLNLDQLPLDPQLKEEVDRFLKTDLQRSNQEDKQDVENSEISETQKLYDNFVKLKGVDSDVLPRLDVPLPPFKVSDVVKQIEKLKDLSKRARVDPNNLPSVSMFTLHNTDYSMSSTTISDNFELLAAGFSDSYIKIWNIKKDPIRRFTNQFNIATIEDDLDLARAKESTNNDFFRLVGHSGPVYGMDFSNDNSFLISGSEDKTVRLWSMDTLSNLVCYRGHNYPVWDVSFGPIGVYFASASHDRTARLWSCEHIYPLRIFAGHLSDVNTVQFHPNNKYIITGSDDKTVRLWDIQTGKCVRLFSGHSGSVTTVCISPDGKYAASASSAPVIKPSKKSEENKGTVFHNTLGTGTKTNGGDTGGLRTSASGTKIRTSQEPRAFSSEIAESNVIKVWDLGSGKQLLNLYGHTETINTLSFNNESTILLSGSSDQSVKAWNVTQVGEKGGNEGSARTTIIPKSNQSLQGTSNGGMEGKRDKFGVWKKDMIKESKELLKSWGTVSTPIFKIKFTTRNLAGAIGAYTPPEV</sequence>
<dbReference type="Gene3D" id="1.25.40.500">
    <property type="entry name" value="TFIID subunit TAF5, NTD2 domain"/>
    <property type="match status" value="1"/>
</dbReference>
<dbReference type="Pfam" id="PF04494">
    <property type="entry name" value="TFIID_NTD2"/>
    <property type="match status" value="1"/>
</dbReference>
<evidence type="ECO:0000256" key="7">
    <source>
        <dbReference type="ARBA" id="ARBA00023242"/>
    </source>
</evidence>
<dbReference type="SUPFAM" id="SSF160897">
    <property type="entry name" value="Taf5 N-terminal domain-like"/>
    <property type="match status" value="1"/>
</dbReference>
<dbReference type="PROSITE" id="PS50294">
    <property type="entry name" value="WD_REPEATS_REGION"/>
    <property type="match status" value="4"/>
</dbReference>
<comment type="similarity">
    <text evidence="2">Belongs to the WD repeat TAF5 family.</text>
</comment>
<dbReference type="InterPro" id="IPR006594">
    <property type="entry name" value="LisH"/>
</dbReference>
<evidence type="ECO:0000313" key="12">
    <source>
        <dbReference type="Proteomes" id="UP000245699"/>
    </source>
</evidence>
<dbReference type="GO" id="GO:0016251">
    <property type="term" value="F:RNA polymerase II general transcription initiation factor activity"/>
    <property type="evidence" value="ECO:0007669"/>
    <property type="project" value="TreeGrafter"/>
</dbReference>
<dbReference type="InterPro" id="IPR015943">
    <property type="entry name" value="WD40/YVTN_repeat-like_dom_sf"/>
</dbReference>
<dbReference type="Pfam" id="PF00400">
    <property type="entry name" value="WD40"/>
    <property type="match status" value="5"/>
</dbReference>
<evidence type="ECO:0000256" key="1">
    <source>
        <dbReference type="ARBA" id="ARBA00004123"/>
    </source>
</evidence>
<comment type="subcellular location">
    <subcellularLocation>
        <location evidence="1">Nucleus</location>
    </subcellularLocation>
</comment>
<keyword evidence="3 8" id="KW-0853">WD repeat</keyword>
<dbReference type="AlphaFoldDB" id="A0A2T9Z3T9"/>
<feature type="compositionally biased region" description="Basic and acidic residues" evidence="9">
    <location>
        <begin position="1"/>
        <end position="10"/>
    </location>
</feature>
<dbReference type="InterPro" id="IPR036322">
    <property type="entry name" value="WD40_repeat_dom_sf"/>
</dbReference>
<keyword evidence="12" id="KW-1185">Reference proteome</keyword>
<dbReference type="GO" id="GO:0005669">
    <property type="term" value="C:transcription factor TFIID complex"/>
    <property type="evidence" value="ECO:0007669"/>
    <property type="project" value="TreeGrafter"/>
</dbReference>
<dbReference type="InterPro" id="IPR037264">
    <property type="entry name" value="TFIID_NTD2_sf"/>
</dbReference>
<feature type="compositionally biased region" description="Low complexity" evidence="9">
    <location>
        <begin position="707"/>
        <end position="716"/>
    </location>
</feature>
<dbReference type="Proteomes" id="UP000245699">
    <property type="component" value="Unassembled WGS sequence"/>
</dbReference>
<keyword evidence="6" id="KW-0804">Transcription</keyword>
<dbReference type="STRING" id="61424.A0A2T9Z3T9"/>
<feature type="region of interest" description="Disordered" evidence="9">
    <location>
        <begin position="71"/>
        <end position="108"/>
    </location>
</feature>
<feature type="region of interest" description="Disordered" evidence="9">
    <location>
        <begin position="691"/>
        <end position="739"/>
    </location>
</feature>
<dbReference type="InterPro" id="IPR001680">
    <property type="entry name" value="WD40_rpt"/>
</dbReference>
<dbReference type="Gene3D" id="2.130.10.10">
    <property type="entry name" value="YVTN repeat-like/Quinoprotein amine dehydrogenase"/>
    <property type="match status" value="3"/>
</dbReference>
<dbReference type="PROSITE" id="PS50896">
    <property type="entry name" value="LISH"/>
    <property type="match status" value="1"/>
</dbReference>
<feature type="domain" description="TFIID subunit TAF5 NTD2" evidence="10">
    <location>
        <begin position="196"/>
        <end position="323"/>
    </location>
</feature>
<dbReference type="PANTHER" id="PTHR19879">
    <property type="entry name" value="TRANSCRIPTION INITIATION FACTOR TFIID"/>
    <property type="match status" value="1"/>
</dbReference>
<dbReference type="CDD" id="cd00200">
    <property type="entry name" value="WD40"/>
    <property type="match status" value="1"/>
</dbReference>
<feature type="compositionally biased region" description="Low complexity" evidence="9">
    <location>
        <begin position="83"/>
        <end position="96"/>
    </location>
</feature>
<dbReference type="CDD" id="cd08044">
    <property type="entry name" value="TAF5_NTD2"/>
    <property type="match status" value="1"/>
</dbReference>